<dbReference type="Proteomes" id="UP001304243">
    <property type="component" value="Unassembled WGS sequence"/>
</dbReference>
<name>A0AAN7DP55_9FUNG</name>
<gene>
    <name evidence="1" type="ORF">ATC70_008903</name>
</gene>
<evidence type="ECO:0000313" key="1">
    <source>
        <dbReference type="EMBL" id="KAK4518681.1"/>
    </source>
</evidence>
<comment type="caution">
    <text evidence="1">The sequence shown here is derived from an EMBL/GenBank/DDBJ whole genome shotgun (WGS) entry which is preliminary data.</text>
</comment>
<dbReference type="RefSeq" id="XP_064685347.1">
    <property type="nucleotide sequence ID" value="XM_064828145.1"/>
</dbReference>
<proteinExistence type="predicted"/>
<evidence type="ECO:0008006" key="3">
    <source>
        <dbReference type="Google" id="ProtNLM"/>
    </source>
</evidence>
<evidence type="ECO:0000313" key="2">
    <source>
        <dbReference type="Proteomes" id="UP001304243"/>
    </source>
</evidence>
<reference evidence="1 2" key="1">
    <citation type="submission" date="2022-11" db="EMBL/GenBank/DDBJ databases">
        <title>Mucor velutinosus strain NIH1002 WGS.</title>
        <authorList>
            <person name="Subramanian P."/>
            <person name="Mullikin J.C."/>
            <person name="Segre J.A."/>
            <person name="Zelazny A.M."/>
        </authorList>
    </citation>
    <scope>NUCLEOTIDE SEQUENCE [LARGE SCALE GENOMIC DNA]</scope>
    <source>
        <strain evidence="1 2">NIH1002</strain>
    </source>
</reference>
<protein>
    <recommendedName>
        <fullName evidence="3">F-box domain-containing protein</fullName>
    </recommendedName>
</protein>
<dbReference type="AlphaFoldDB" id="A0AAN7DP55"/>
<sequence length="513" mass="59059">MIQTLPQALLLTIADILTSETRLNLARTSKYMWKSFTTSVESVYTLNSTVPTFLLHKLKHVYIRNKYYCSNEISRLLDNASQLESVHFAYRDHYDYQFLSLFIAKNITRKLAYHVPSSAINVFQVLLESQQLKNITVVPLQYDAEQASGIVTPERINRHVQLIKERMKIDWARSRLTFKERAKLNHHLPVYVNQLMCLHDYSLLKKKQLFADKYMKKAANVDIEQADALIRKVAPMFVEAVIIIKDNWYMITSFSVFIHDPQHIDDCADNSKFAYQDKPIAFIMRKTAFGSSSYELVIRFGFIELLADSGFMGSVESNTFLPFVGSALKSLPLEVTGSINTLTSASIFVNNDQRLYGTHPRLINQYYKDSSTLDWHFYSAKFDEAGFKPLHPLKLVDAPCLVEASSFIINSFAHRETKKSIARKYQKALKNSSVSKNLEREVSLVMNYLDAIISHRRGGPAIFHETKHGKALVKRNLLQLYQKVLQPYIKAQNLKTVARAQDVYKLKKINLFD</sequence>
<accession>A0AAN7DP55</accession>
<dbReference type="EMBL" id="JASEJX010000012">
    <property type="protein sequence ID" value="KAK4518681.1"/>
    <property type="molecule type" value="Genomic_DNA"/>
</dbReference>
<organism evidence="1 2">
    <name type="scientific">Mucor velutinosus</name>
    <dbReference type="NCBI Taxonomy" id="708070"/>
    <lineage>
        <taxon>Eukaryota</taxon>
        <taxon>Fungi</taxon>
        <taxon>Fungi incertae sedis</taxon>
        <taxon>Mucoromycota</taxon>
        <taxon>Mucoromycotina</taxon>
        <taxon>Mucoromycetes</taxon>
        <taxon>Mucorales</taxon>
        <taxon>Mucorineae</taxon>
        <taxon>Mucoraceae</taxon>
        <taxon>Mucor</taxon>
    </lineage>
</organism>
<dbReference type="GeneID" id="89952589"/>
<keyword evidence="2" id="KW-1185">Reference proteome</keyword>